<feature type="compositionally biased region" description="Basic residues" evidence="1">
    <location>
        <begin position="64"/>
        <end position="74"/>
    </location>
</feature>
<feature type="region of interest" description="Disordered" evidence="1">
    <location>
        <begin position="17"/>
        <end position="80"/>
    </location>
</feature>
<dbReference type="WBParaSite" id="ASIM_0000776401-mRNA-1">
    <property type="protein sequence ID" value="ASIM_0000776401-mRNA-1"/>
    <property type="gene ID" value="ASIM_0000776401"/>
</dbReference>
<reference evidence="4" key="1">
    <citation type="submission" date="2017-02" db="UniProtKB">
        <authorList>
            <consortium name="WormBaseParasite"/>
        </authorList>
    </citation>
    <scope>IDENTIFICATION</scope>
</reference>
<dbReference type="Proteomes" id="UP000267096">
    <property type="component" value="Unassembled WGS sequence"/>
</dbReference>
<dbReference type="EMBL" id="UYRR01018375">
    <property type="protein sequence ID" value="VDK29401.1"/>
    <property type="molecule type" value="Genomic_DNA"/>
</dbReference>
<evidence type="ECO:0000313" key="2">
    <source>
        <dbReference type="EMBL" id="VDK29401.1"/>
    </source>
</evidence>
<name>A0A0M3JJE5_ANISI</name>
<gene>
    <name evidence="2" type="ORF">ASIM_LOCUS7528</name>
</gene>
<sequence length="100" mass="11322">FRLSESSIEVLKEKIRREARERATSRESVTEKKKRKTGRVRVGSSSSTESERENAPSVLEQLGKKQKEKKRHKPKGTDRTCTTCGISLCDCVDAWLEVGV</sequence>
<accession>A0A0M3JJE5</accession>
<keyword evidence="3" id="KW-1185">Reference proteome</keyword>
<evidence type="ECO:0000313" key="4">
    <source>
        <dbReference type="WBParaSite" id="ASIM_0000776401-mRNA-1"/>
    </source>
</evidence>
<protein>
    <submittedName>
        <fullName evidence="4">PHD-type domain-containing protein</fullName>
    </submittedName>
</protein>
<organism evidence="4">
    <name type="scientific">Anisakis simplex</name>
    <name type="common">Herring worm</name>
    <dbReference type="NCBI Taxonomy" id="6269"/>
    <lineage>
        <taxon>Eukaryota</taxon>
        <taxon>Metazoa</taxon>
        <taxon>Ecdysozoa</taxon>
        <taxon>Nematoda</taxon>
        <taxon>Chromadorea</taxon>
        <taxon>Rhabditida</taxon>
        <taxon>Spirurina</taxon>
        <taxon>Ascaridomorpha</taxon>
        <taxon>Ascaridoidea</taxon>
        <taxon>Anisakidae</taxon>
        <taxon>Anisakis</taxon>
        <taxon>Anisakis simplex complex</taxon>
    </lineage>
</organism>
<evidence type="ECO:0000313" key="3">
    <source>
        <dbReference type="Proteomes" id="UP000267096"/>
    </source>
</evidence>
<proteinExistence type="predicted"/>
<feature type="compositionally biased region" description="Basic and acidic residues" evidence="1">
    <location>
        <begin position="17"/>
        <end position="31"/>
    </location>
</feature>
<dbReference type="AlphaFoldDB" id="A0A0M3JJE5"/>
<evidence type="ECO:0000256" key="1">
    <source>
        <dbReference type="SAM" id="MobiDB-lite"/>
    </source>
</evidence>
<reference evidence="2 3" key="2">
    <citation type="submission" date="2018-11" db="EMBL/GenBank/DDBJ databases">
        <authorList>
            <consortium name="Pathogen Informatics"/>
        </authorList>
    </citation>
    <scope>NUCLEOTIDE SEQUENCE [LARGE SCALE GENOMIC DNA]</scope>
</reference>